<dbReference type="InterPro" id="IPR032675">
    <property type="entry name" value="LRR_dom_sf"/>
</dbReference>
<feature type="compositionally biased region" description="Low complexity" evidence="1">
    <location>
        <begin position="131"/>
        <end position="145"/>
    </location>
</feature>
<dbReference type="GO" id="GO:0031146">
    <property type="term" value="P:SCF-dependent proteasomal ubiquitin-dependent protein catabolic process"/>
    <property type="evidence" value="ECO:0007669"/>
    <property type="project" value="TreeGrafter"/>
</dbReference>
<dbReference type="Gene3D" id="3.80.10.10">
    <property type="entry name" value="Ribonuclease Inhibitor"/>
    <property type="match status" value="1"/>
</dbReference>
<sequence length="697" mass="77122">MSESSSAAELRLVAELHRRGINARYMGAVRQWCFSDRGLGERARSVLLTEMIARAAKNYLRHRMRSRLRAERIAMEESFRDEVVNFLNVICGVVETGTLTPLDAAAASRQAVERDNYFALLLYRDHDDGESPPSAAPQYSPAQCSEENDSQGTLSPYESLYCGYEDYAEVASAVMDMSPGAATAAAAAPTPPVAPVPGTPSLAGKSESELFWKVLVKRLLLAKYGRRCMTSEELDPSVSLRPFIDVPTLLTILCSSLGMALAPRTLSELRKVRWERASDKMKGLLSSVGVLRTPMGSFHAVTKMPNRLPSFEFFPADLATLPLRTKAMNVVEYAQGTVYLLQSTRRTGRAAERLFGLALESYAAAVRLRPADNAVLVAWGNALFRRAQSAPAGPMRDDYFNKAVDKYTAARSTDMLFVLASAQHALAVRLCERARFGPERAAGVLSPHFQKVQRLFRAGLDVARDLNKPDDVHRGLFCWACAAFDRAILWQQRPVEAGQLYRKAIALAPDRYPDEILRVAERTDENAECVLANVVHVALRAAGLVSFKVWRDIHLSSVRRFNWTWCSGLTRREAAGLARLFPCLEDLELSSCTELTDAELMLILADVGSTLVHLDVRRCDKLTSASMSQVAEYCPKLESLDVRGCFGMSKNASLFSLLMRRCPRLTSLHLECIHVGEDGFETVQSLAPGSRRADQGL</sequence>
<feature type="region of interest" description="Disordered" evidence="1">
    <location>
        <begin position="128"/>
        <end position="152"/>
    </location>
</feature>
<dbReference type="PANTHER" id="PTHR13318">
    <property type="entry name" value="PARTNER OF PAIRED, ISOFORM B-RELATED"/>
    <property type="match status" value="1"/>
</dbReference>
<reference evidence="3" key="1">
    <citation type="submission" date="2021-01" db="EMBL/GenBank/DDBJ databases">
        <authorList>
            <person name="Corre E."/>
            <person name="Pelletier E."/>
            <person name="Niang G."/>
            <person name="Scheremetjew M."/>
            <person name="Finn R."/>
            <person name="Kale V."/>
            <person name="Holt S."/>
            <person name="Cochrane G."/>
            <person name="Meng A."/>
            <person name="Brown T."/>
            <person name="Cohen L."/>
        </authorList>
    </citation>
    <scope>NUCLEOTIDE SEQUENCE</scope>
    <source>
        <strain evidence="3">ATCC 50979</strain>
    </source>
</reference>
<proteinExistence type="predicted"/>
<evidence type="ECO:0000313" key="3">
    <source>
        <dbReference type="EMBL" id="CAD9304161.1"/>
    </source>
</evidence>
<protein>
    <recommendedName>
        <fullName evidence="2">CLU central domain-containing protein</fullName>
    </recommendedName>
</protein>
<dbReference type="GO" id="GO:0019005">
    <property type="term" value="C:SCF ubiquitin ligase complex"/>
    <property type="evidence" value="ECO:0007669"/>
    <property type="project" value="TreeGrafter"/>
</dbReference>
<accession>A0A7S1VLU2</accession>
<feature type="domain" description="CLU central" evidence="2">
    <location>
        <begin position="12"/>
        <end position="90"/>
    </location>
</feature>
<dbReference type="AlphaFoldDB" id="A0A7S1VLU2"/>
<dbReference type="InterPro" id="IPR011990">
    <property type="entry name" value="TPR-like_helical_dom_sf"/>
</dbReference>
<evidence type="ECO:0000256" key="1">
    <source>
        <dbReference type="SAM" id="MobiDB-lite"/>
    </source>
</evidence>
<gene>
    <name evidence="3" type="ORF">SSP0437_LOCUS9777</name>
</gene>
<dbReference type="SUPFAM" id="SSF52047">
    <property type="entry name" value="RNI-like"/>
    <property type="match status" value="1"/>
</dbReference>
<dbReference type="Pfam" id="PF12807">
    <property type="entry name" value="eIF3_p135"/>
    <property type="match status" value="1"/>
</dbReference>
<dbReference type="SMART" id="SM00367">
    <property type="entry name" value="LRR_CC"/>
    <property type="match status" value="4"/>
</dbReference>
<dbReference type="InterPro" id="IPR033646">
    <property type="entry name" value="CLU-central"/>
</dbReference>
<name>A0A7S1VLU2_9EUKA</name>
<dbReference type="EMBL" id="HBGL01012500">
    <property type="protein sequence ID" value="CAD9304161.1"/>
    <property type="molecule type" value="Transcribed_RNA"/>
</dbReference>
<organism evidence="3">
    <name type="scientific">Sexangularia sp. CB-2014</name>
    <dbReference type="NCBI Taxonomy" id="1486929"/>
    <lineage>
        <taxon>Eukaryota</taxon>
        <taxon>Amoebozoa</taxon>
        <taxon>Tubulinea</taxon>
        <taxon>Elardia</taxon>
        <taxon>Arcellinida</taxon>
        <taxon>Arcellinida incertae sedis</taxon>
        <taxon>Sexangularia</taxon>
    </lineage>
</organism>
<dbReference type="InterPro" id="IPR006553">
    <property type="entry name" value="Leu-rich_rpt_Cys-con_subtyp"/>
</dbReference>
<evidence type="ECO:0000259" key="2">
    <source>
        <dbReference type="Pfam" id="PF12807"/>
    </source>
</evidence>
<dbReference type="Gene3D" id="1.25.40.10">
    <property type="entry name" value="Tetratricopeptide repeat domain"/>
    <property type="match status" value="1"/>
</dbReference>